<dbReference type="Proteomes" id="UP000269396">
    <property type="component" value="Unassembled WGS sequence"/>
</dbReference>
<protein>
    <submittedName>
        <fullName evidence="1">Uncharacterized protein</fullName>
    </submittedName>
</protein>
<dbReference type="GO" id="GO:0005524">
    <property type="term" value="F:ATP binding"/>
    <property type="evidence" value="ECO:0007669"/>
    <property type="project" value="InterPro"/>
</dbReference>
<organism evidence="1 2">
    <name type="scientific">Schistosoma mattheei</name>
    <dbReference type="NCBI Taxonomy" id="31246"/>
    <lineage>
        <taxon>Eukaryota</taxon>
        <taxon>Metazoa</taxon>
        <taxon>Spiralia</taxon>
        <taxon>Lophotrochozoa</taxon>
        <taxon>Platyhelminthes</taxon>
        <taxon>Trematoda</taxon>
        <taxon>Digenea</taxon>
        <taxon>Strigeidida</taxon>
        <taxon>Schistosomatoidea</taxon>
        <taxon>Schistosomatidae</taxon>
        <taxon>Schistosoma</taxon>
    </lineage>
</organism>
<keyword evidence="2" id="KW-1185">Reference proteome</keyword>
<reference evidence="1 2" key="1">
    <citation type="submission" date="2018-11" db="EMBL/GenBank/DDBJ databases">
        <authorList>
            <consortium name="Pathogen Informatics"/>
        </authorList>
    </citation>
    <scope>NUCLEOTIDE SEQUENCE [LARGE SCALE GENOMIC DNA]</scope>
    <source>
        <strain>Denwood</strain>
        <strain evidence="2">Zambia</strain>
    </source>
</reference>
<dbReference type="PANTHER" id="PTHR45728">
    <property type="entry name" value="ACETYL-COA CARBOXYLASE, ISOFORM A"/>
    <property type="match status" value="1"/>
</dbReference>
<dbReference type="Pfam" id="PF08326">
    <property type="entry name" value="ACC_central"/>
    <property type="match status" value="1"/>
</dbReference>
<dbReference type="GO" id="GO:0005739">
    <property type="term" value="C:mitochondrion"/>
    <property type="evidence" value="ECO:0007669"/>
    <property type="project" value="TreeGrafter"/>
</dbReference>
<dbReference type="InterPro" id="IPR013537">
    <property type="entry name" value="AcCoA_COase_cen"/>
</dbReference>
<gene>
    <name evidence="1" type="ORF">SMTD_LOCUS21922</name>
</gene>
<sequence>MKTLNQFLTLLYNPRLPLHELQDTLAHLKGQLPPNMEKSLRHHAKLYADQATSVLANFPSEAILQITDEYLKQMNPEQSTDCSVLEFQRITQRLIDLAERYKHGLRGHTVRVISQLFMGYVVIEKHFQHG</sequence>
<proteinExistence type="predicted"/>
<dbReference type="InterPro" id="IPR049076">
    <property type="entry name" value="ACCA"/>
</dbReference>
<dbReference type="GO" id="GO:0003989">
    <property type="term" value="F:acetyl-CoA carboxylase activity"/>
    <property type="evidence" value="ECO:0007669"/>
    <property type="project" value="InterPro"/>
</dbReference>
<accession>A0A183Q5N6</accession>
<dbReference type="PANTHER" id="PTHR45728:SF3">
    <property type="entry name" value="ACETYL-COA CARBOXYLASE"/>
    <property type="match status" value="1"/>
</dbReference>
<evidence type="ECO:0000313" key="1">
    <source>
        <dbReference type="EMBL" id="VDP86017.1"/>
    </source>
</evidence>
<dbReference type="AlphaFoldDB" id="A0A183Q5N6"/>
<dbReference type="GO" id="GO:0006633">
    <property type="term" value="P:fatty acid biosynthetic process"/>
    <property type="evidence" value="ECO:0007669"/>
    <property type="project" value="InterPro"/>
</dbReference>
<name>A0A183Q5N6_9TREM</name>
<dbReference type="STRING" id="31246.A0A183Q5N6"/>
<dbReference type="EMBL" id="UZAL01049068">
    <property type="protein sequence ID" value="VDP86017.1"/>
    <property type="molecule type" value="Genomic_DNA"/>
</dbReference>
<evidence type="ECO:0000313" key="2">
    <source>
        <dbReference type="Proteomes" id="UP000269396"/>
    </source>
</evidence>